<evidence type="ECO:0000256" key="1">
    <source>
        <dbReference type="ARBA" id="ARBA00004141"/>
    </source>
</evidence>
<feature type="domain" description="Cyclic nucleotide-binding" evidence="11">
    <location>
        <begin position="480"/>
        <end position="528"/>
    </location>
</feature>
<keyword evidence="7" id="KW-1071">Ligand-gated ion channel</keyword>
<feature type="compositionally biased region" description="Low complexity" evidence="9">
    <location>
        <begin position="607"/>
        <end position="620"/>
    </location>
</feature>
<evidence type="ECO:0000256" key="5">
    <source>
        <dbReference type="ARBA" id="ARBA00023065"/>
    </source>
</evidence>
<feature type="region of interest" description="Disordered" evidence="9">
    <location>
        <begin position="709"/>
        <end position="793"/>
    </location>
</feature>
<keyword evidence="2" id="KW-0813">Transport</keyword>
<dbReference type="InterPro" id="IPR014710">
    <property type="entry name" value="RmlC-like_jellyroll"/>
</dbReference>
<dbReference type="CDD" id="cd00038">
    <property type="entry name" value="CAP_ED"/>
    <property type="match status" value="1"/>
</dbReference>
<evidence type="ECO:0000256" key="10">
    <source>
        <dbReference type="SAM" id="Phobius"/>
    </source>
</evidence>
<organism evidence="12 13">
    <name type="scientific">Tetraparma gracilis</name>
    <dbReference type="NCBI Taxonomy" id="2962635"/>
    <lineage>
        <taxon>Eukaryota</taxon>
        <taxon>Sar</taxon>
        <taxon>Stramenopiles</taxon>
        <taxon>Ochrophyta</taxon>
        <taxon>Bolidophyceae</taxon>
        <taxon>Parmales</taxon>
        <taxon>Triparmaceae</taxon>
        <taxon>Tetraparma</taxon>
    </lineage>
</organism>
<dbReference type="PANTHER" id="PTHR45638">
    <property type="entry name" value="CYCLIC NUCLEOTIDE-GATED CATION CHANNEL SUBUNIT A"/>
    <property type="match status" value="1"/>
</dbReference>
<feature type="compositionally biased region" description="Basic and acidic residues" evidence="9">
    <location>
        <begin position="583"/>
        <end position="592"/>
    </location>
</feature>
<gene>
    <name evidence="12" type="ORF">TeGR_g7364</name>
</gene>
<keyword evidence="13" id="KW-1185">Reference proteome</keyword>
<evidence type="ECO:0000256" key="2">
    <source>
        <dbReference type="ARBA" id="ARBA00022448"/>
    </source>
</evidence>
<evidence type="ECO:0000313" key="12">
    <source>
        <dbReference type="EMBL" id="GMI32328.1"/>
    </source>
</evidence>
<evidence type="ECO:0000256" key="9">
    <source>
        <dbReference type="SAM" id="MobiDB-lite"/>
    </source>
</evidence>
<evidence type="ECO:0000256" key="3">
    <source>
        <dbReference type="ARBA" id="ARBA00022692"/>
    </source>
</evidence>
<reference evidence="12 13" key="1">
    <citation type="journal article" date="2023" name="Commun. Biol.">
        <title>Genome analysis of Parmales, the sister group of diatoms, reveals the evolutionary specialization of diatoms from phago-mixotrophs to photoautotrophs.</title>
        <authorList>
            <person name="Ban H."/>
            <person name="Sato S."/>
            <person name="Yoshikawa S."/>
            <person name="Yamada K."/>
            <person name="Nakamura Y."/>
            <person name="Ichinomiya M."/>
            <person name="Sato N."/>
            <person name="Blanc-Mathieu R."/>
            <person name="Endo H."/>
            <person name="Kuwata A."/>
            <person name="Ogata H."/>
        </authorList>
    </citation>
    <scope>NUCLEOTIDE SEQUENCE [LARGE SCALE GENOMIC DNA]</scope>
</reference>
<dbReference type="InterPro" id="IPR018488">
    <property type="entry name" value="cNMP-bd_CS"/>
</dbReference>
<dbReference type="PROSITE" id="PS00889">
    <property type="entry name" value="CNMP_BINDING_2"/>
    <property type="match status" value="1"/>
</dbReference>
<evidence type="ECO:0000256" key="6">
    <source>
        <dbReference type="ARBA" id="ARBA00023136"/>
    </source>
</evidence>
<evidence type="ECO:0000256" key="4">
    <source>
        <dbReference type="ARBA" id="ARBA00022989"/>
    </source>
</evidence>
<feature type="compositionally biased region" description="Acidic residues" evidence="9">
    <location>
        <begin position="573"/>
        <end position="582"/>
    </location>
</feature>
<evidence type="ECO:0000259" key="11">
    <source>
        <dbReference type="PROSITE" id="PS50042"/>
    </source>
</evidence>
<proteinExistence type="predicted"/>
<feature type="compositionally biased region" description="Polar residues" evidence="9">
    <location>
        <begin position="758"/>
        <end position="783"/>
    </location>
</feature>
<sequence>MSRDAENLREDDKSDESTRNRHTVRRRADGTEAIVAMRSSNDVVRRFRLRSNSVSVPGSAKGSLLFEDREKLNLELEEEAQKKYLMTESNKSYQRWKTAMVFIVISQIGFAPVNFAFKPELSLQVRIFDDLVDLCFLVDLVLHFFVATKDKTGHIMTSRKANILHYIKHGTFMTDIVTSVPLDKVLDYSQGIYGNERNSHWLTTNMRAARTLRFRKLLSVGGSIMNNMDASRFSSFFYSSMSQYAKIVLGFVLLLVGINYFAVIWHNIGWVASGLGWDYWDKKTRCESTWAYNDFVHEQLEDGNSYVYEGTVLYSNVSDLVGLMAKTTADCLKYKVYDGNDYSDITADFLTALITSLVLLLTGENLEPVTELEKVTMLVMLIIGVFTISIVFGGVHSVVSSLQARTTAYQLKMESIHDAMDRMNLPESLSERIFYYYDYIHMEHGTLDGNVVGFLPEVTKKLQAEIYLWQRYQLVVGVPFFKNINSRIIQDIVVKLEVEVYLPGDFVITKDDMGSTMYFIYAGQCQVIIPLTSAEIRDLARSRGGENEKKQRKSSVTLKNALTAVKKVVTVGEGDDSDSDSDSELRTSDRPRPSGMFGRTPTAGKVSTRQSGRGGRKSSVGSMLDAVKLGVGSKYKIAATLNAGQHFGEVALVLQSKRTASIRSKGVSELCVLNKAIYDQVAQQYPEDAQLMREAILSKYGHLKHAETEMRKSMKMPPPSADMNRKLSTITDEPESPKTPKSGKGRFTFDTPDRGLTKNGSSTMTMPTDLSTPSDSRSITRENSAAGVGGVPASPTSDLKKMIDDFKGNMNLISFASDRAIGEEKDVSKQIDLIEDYLKSWAEEQMRELEEDSDDSSDDESSDDE</sequence>
<feature type="domain" description="Cyclic nucleotide-binding" evidence="11">
    <location>
        <begin position="616"/>
        <end position="699"/>
    </location>
</feature>
<accession>A0ABQ6MTW7</accession>
<keyword evidence="5" id="KW-0406">Ion transport</keyword>
<dbReference type="InterPro" id="IPR050866">
    <property type="entry name" value="CNG_cation_channel"/>
</dbReference>
<dbReference type="EMBL" id="BRYB01003191">
    <property type="protein sequence ID" value="GMI32328.1"/>
    <property type="molecule type" value="Genomic_DNA"/>
</dbReference>
<dbReference type="Proteomes" id="UP001165060">
    <property type="component" value="Unassembled WGS sequence"/>
</dbReference>
<keyword evidence="6 10" id="KW-0472">Membrane</keyword>
<dbReference type="Gene3D" id="1.10.287.630">
    <property type="entry name" value="Helix hairpin bin"/>
    <property type="match status" value="1"/>
</dbReference>
<feature type="compositionally biased region" description="Acidic residues" evidence="9">
    <location>
        <begin position="849"/>
        <end position="865"/>
    </location>
</feature>
<dbReference type="SUPFAM" id="SSF81324">
    <property type="entry name" value="Voltage-gated potassium channels"/>
    <property type="match status" value="1"/>
</dbReference>
<feature type="transmembrane region" description="Helical" evidence="10">
    <location>
        <begin position="345"/>
        <end position="363"/>
    </location>
</feature>
<feature type="region of interest" description="Disordered" evidence="9">
    <location>
        <begin position="1"/>
        <end position="29"/>
    </location>
</feature>
<protein>
    <recommendedName>
        <fullName evidence="11">Cyclic nucleotide-binding domain-containing protein</fullName>
    </recommendedName>
</protein>
<dbReference type="InterPro" id="IPR000595">
    <property type="entry name" value="cNMP-bd_dom"/>
</dbReference>
<keyword evidence="3 10" id="KW-0812">Transmembrane</keyword>
<name>A0ABQ6MTW7_9STRA</name>
<dbReference type="PROSITE" id="PS50042">
    <property type="entry name" value="CNMP_BINDING_3"/>
    <property type="match status" value="2"/>
</dbReference>
<feature type="transmembrane region" description="Helical" evidence="10">
    <location>
        <begin position="123"/>
        <end position="146"/>
    </location>
</feature>
<evidence type="ECO:0000313" key="13">
    <source>
        <dbReference type="Proteomes" id="UP001165060"/>
    </source>
</evidence>
<evidence type="ECO:0000256" key="8">
    <source>
        <dbReference type="ARBA" id="ARBA00023303"/>
    </source>
</evidence>
<dbReference type="SUPFAM" id="SSF51206">
    <property type="entry name" value="cAMP-binding domain-like"/>
    <property type="match status" value="1"/>
</dbReference>
<dbReference type="PANTHER" id="PTHR45638:SF11">
    <property type="entry name" value="CYCLIC NUCLEOTIDE-GATED CATION CHANNEL SUBUNIT A"/>
    <property type="match status" value="1"/>
</dbReference>
<dbReference type="Gene3D" id="2.60.120.10">
    <property type="entry name" value="Jelly Rolls"/>
    <property type="match status" value="1"/>
</dbReference>
<feature type="region of interest" description="Disordered" evidence="9">
    <location>
        <begin position="846"/>
        <end position="865"/>
    </location>
</feature>
<feature type="transmembrane region" description="Helical" evidence="10">
    <location>
        <begin position="99"/>
        <end position="117"/>
    </location>
</feature>
<keyword evidence="4 10" id="KW-1133">Transmembrane helix</keyword>
<evidence type="ECO:0000256" key="7">
    <source>
        <dbReference type="ARBA" id="ARBA00023286"/>
    </source>
</evidence>
<keyword evidence="8" id="KW-0407">Ion channel</keyword>
<dbReference type="InterPro" id="IPR018490">
    <property type="entry name" value="cNMP-bd_dom_sf"/>
</dbReference>
<feature type="compositionally biased region" description="Basic and acidic residues" evidence="9">
    <location>
        <begin position="1"/>
        <end position="19"/>
    </location>
</feature>
<comment type="caution">
    <text evidence="12">The sequence shown here is derived from an EMBL/GenBank/DDBJ whole genome shotgun (WGS) entry which is preliminary data.</text>
</comment>
<comment type="subcellular location">
    <subcellularLocation>
        <location evidence="1">Membrane</location>
        <topology evidence="1">Multi-pass membrane protein</topology>
    </subcellularLocation>
</comment>
<feature type="transmembrane region" description="Helical" evidence="10">
    <location>
        <begin position="247"/>
        <end position="268"/>
    </location>
</feature>
<dbReference type="Gene3D" id="1.10.287.70">
    <property type="match status" value="1"/>
</dbReference>
<feature type="region of interest" description="Disordered" evidence="9">
    <location>
        <begin position="572"/>
        <end position="620"/>
    </location>
</feature>
<feature type="transmembrane region" description="Helical" evidence="10">
    <location>
        <begin position="375"/>
        <end position="395"/>
    </location>
</feature>